<dbReference type="PANTHER" id="PTHR23150">
    <property type="entry name" value="SULFATASE MODIFYING FACTOR 1, 2"/>
    <property type="match status" value="1"/>
</dbReference>
<dbReference type="InterPro" id="IPR027417">
    <property type="entry name" value="P-loop_NTPase"/>
</dbReference>
<protein>
    <submittedName>
        <fullName evidence="2">Serine/threonine protein kinase</fullName>
    </submittedName>
</protein>
<dbReference type="InterPro" id="IPR051043">
    <property type="entry name" value="Sulfatase_Mod_Factor_Kinase"/>
</dbReference>
<keyword evidence="3" id="KW-1185">Reference proteome</keyword>
<gene>
    <name evidence="2" type="ORF">K504DRAFT_475768</name>
</gene>
<accession>A0A6G1KE86</accession>
<evidence type="ECO:0000313" key="2">
    <source>
        <dbReference type="EMBL" id="KAF2710855.1"/>
    </source>
</evidence>
<dbReference type="Pfam" id="PF03781">
    <property type="entry name" value="FGE-sulfatase"/>
    <property type="match status" value="1"/>
</dbReference>
<organism evidence="2 3">
    <name type="scientific">Pleomassaria siparia CBS 279.74</name>
    <dbReference type="NCBI Taxonomy" id="1314801"/>
    <lineage>
        <taxon>Eukaryota</taxon>
        <taxon>Fungi</taxon>
        <taxon>Dikarya</taxon>
        <taxon>Ascomycota</taxon>
        <taxon>Pezizomycotina</taxon>
        <taxon>Dothideomycetes</taxon>
        <taxon>Pleosporomycetidae</taxon>
        <taxon>Pleosporales</taxon>
        <taxon>Pleomassariaceae</taxon>
        <taxon>Pleomassaria</taxon>
    </lineage>
</organism>
<dbReference type="AlphaFoldDB" id="A0A6G1KE86"/>
<dbReference type="Gene3D" id="3.90.1580.10">
    <property type="entry name" value="paralog of FGE (formylglycine-generating enzyme)"/>
    <property type="match status" value="1"/>
</dbReference>
<feature type="domain" description="Sulfatase-modifying factor enzyme-like" evidence="1">
    <location>
        <begin position="401"/>
        <end position="641"/>
    </location>
</feature>
<keyword evidence="2" id="KW-0808">Transferase</keyword>
<evidence type="ECO:0000313" key="3">
    <source>
        <dbReference type="Proteomes" id="UP000799428"/>
    </source>
</evidence>
<dbReference type="Proteomes" id="UP000799428">
    <property type="component" value="Unassembled WGS sequence"/>
</dbReference>
<name>A0A6G1KE86_9PLEO</name>
<evidence type="ECO:0000259" key="1">
    <source>
        <dbReference type="Pfam" id="PF03781"/>
    </source>
</evidence>
<dbReference type="SUPFAM" id="SSF56436">
    <property type="entry name" value="C-type lectin-like"/>
    <property type="match status" value="1"/>
</dbReference>
<dbReference type="GO" id="GO:0004674">
    <property type="term" value="F:protein serine/threonine kinase activity"/>
    <property type="evidence" value="ECO:0007669"/>
    <property type="project" value="UniProtKB-KW"/>
</dbReference>
<dbReference type="InterPro" id="IPR016187">
    <property type="entry name" value="CTDL_fold"/>
</dbReference>
<dbReference type="Gene3D" id="3.40.50.300">
    <property type="entry name" value="P-loop containing nucleotide triphosphate hydrolases"/>
    <property type="match status" value="1"/>
</dbReference>
<keyword evidence="2" id="KW-0723">Serine/threonine-protein kinase</keyword>
<dbReference type="InterPro" id="IPR042095">
    <property type="entry name" value="SUMF_sf"/>
</dbReference>
<dbReference type="GO" id="GO:0120147">
    <property type="term" value="F:formylglycine-generating oxidase activity"/>
    <property type="evidence" value="ECO:0007669"/>
    <property type="project" value="TreeGrafter"/>
</dbReference>
<dbReference type="InterPro" id="IPR005532">
    <property type="entry name" value="SUMF_dom"/>
</dbReference>
<dbReference type="EMBL" id="MU005768">
    <property type="protein sequence ID" value="KAF2710855.1"/>
    <property type="molecule type" value="Genomic_DNA"/>
</dbReference>
<reference evidence="2" key="1">
    <citation type="journal article" date="2020" name="Stud. Mycol.">
        <title>101 Dothideomycetes genomes: a test case for predicting lifestyles and emergence of pathogens.</title>
        <authorList>
            <person name="Haridas S."/>
            <person name="Albert R."/>
            <person name="Binder M."/>
            <person name="Bloem J."/>
            <person name="Labutti K."/>
            <person name="Salamov A."/>
            <person name="Andreopoulos B."/>
            <person name="Baker S."/>
            <person name="Barry K."/>
            <person name="Bills G."/>
            <person name="Bluhm B."/>
            <person name="Cannon C."/>
            <person name="Castanera R."/>
            <person name="Culley D."/>
            <person name="Daum C."/>
            <person name="Ezra D."/>
            <person name="Gonzalez J."/>
            <person name="Henrissat B."/>
            <person name="Kuo A."/>
            <person name="Liang C."/>
            <person name="Lipzen A."/>
            <person name="Lutzoni F."/>
            <person name="Magnuson J."/>
            <person name="Mondo S."/>
            <person name="Nolan M."/>
            <person name="Ohm R."/>
            <person name="Pangilinan J."/>
            <person name="Park H.-J."/>
            <person name="Ramirez L."/>
            <person name="Alfaro M."/>
            <person name="Sun H."/>
            <person name="Tritt A."/>
            <person name="Yoshinaga Y."/>
            <person name="Zwiers L.-H."/>
            <person name="Turgeon B."/>
            <person name="Goodwin S."/>
            <person name="Spatafora J."/>
            <person name="Crous P."/>
            <person name="Grigoriev I."/>
        </authorList>
    </citation>
    <scope>NUCLEOTIDE SEQUENCE</scope>
    <source>
        <strain evidence="2">CBS 279.74</strain>
    </source>
</reference>
<keyword evidence="2" id="KW-0418">Kinase</keyword>
<dbReference type="SUPFAM" id="SSF52540">
    <property type="entry name" value="P-loop containing nucleoside triphosphate hydrolases"/>
    <property type="match status" value="1"/>
</dbReference>
<sequence>MNTSITEMGQILQTTAVGFGSEPLLVLPNGHVENLANGYIPLLVNFTFEDKAAKGLRKRTPNDKPEPPVYFSALELVRDYQMVLLCGGAGSGKTTFAKHLCYRLATTGLKEARSLPRNDFGAVREESWAEVVVPWHFEIDSPGTLKVAVESTVPRLVEALWSGAKETEATALVILDGIERAGDEAPSLLKALIDRVRQWTNVKLVVLGDIEVCHRWNLPSDIVRHDLLPLLDTQRRQALDHLTGIGGSKAVIGTGAAAAKPAVFALALEAADPGNQAEEVLDAWLSVVKTEDDSAHQLATQAFDQIERKPLHDTQESSASNSSKCTAPLLSCSRAIQRLLAARHLSRLDPETAVELFHRAPEIWGPIIHSLLQSTLPALERKKAGRVLSRLGDPRPLEGLARVDAGTFLMGSDSHPNSQPPEKMIVGRFRISIYVVVNRNYLTFIEQTGREWRSVDGRAADKRNAPATELTWHDANAYCSWLTLRWRASGQIGLDEDVRLPTELEWERASRGDLAEAGRGKPVWPWGSEWQDDAANSEETGFNETCAVGLFPRGCSPYGCHDMAGQVWEWCSTLWGEDMATPSFRYPYRADDGREGLNAAETVRRVLRGGCFSSGGLKVSTSYRGSLEPAGFWRGNGFRIVVAKSNGV</sequence>
<proteinExistence type="predicted"/>
<dbReference type="OrthoDB" id="659at2759"/>
<dbReference type="PANTHER" id="PTHR23150:SF19">
    <property type="entry name" value="FORMYLGLYCINE-GENERATING ENZYME"/>
    <property type="match status" value="1"/>
</dbReference>